<accession>A0A0B6YNX0</accession>
<protein>
    <submittedName>
        <fullName evidence="1">Uncharacterized protein</fullName>
    </submittedName>
</protein>
<dbReference type="EMBL" id="HACG01011012">
    <property type="protein sequence ID" value="CEK57877.1"/>
    <property type="molecule type" value="Transcribed_RNA"/>
</dbReference>
<organism evidence="1">
    <name type="scientific">Arion vulgaris</name>
    <dbReference type="NCBI Taxonomy" id="1028688"/>
    <lineage>
        <taxon>Eukaryota</taxon>
        <taxon>Metazoa</taxon>
        <taxon>Spiralia</taxon>
        <taxon>Lophotrochozoa</taxon>
        <taxon>Mollusca</taxon>
        <taxon>Gastropoda</taxon>
        <taxon>Heterobranchia</taxon>
        <taxon>Euthyneura</taxon>
        <taxon>Panpulmonata</taxon>
        <taxon>Eupulmonata</taxon>
        <taxon>Stylommatophora</taxon>
        <taxon>Helicina</taxon>
        <taxon>Arionoidea</taxon>
        <taxon>Arionidae</taxon>
        <taxon>Arion</taxon>
    </lineage>
</organism>
<gene>
    <name evidence="1" type="primary">ORF31321</name>
</gene>
<sequence length="49" mass="5822">MEIKEIDAALFLLFWIQINKAVIVSDFHCKHCKILKGRLHLQWILAQVF</sequence>
<reference evidence="1" key="1">
    <citation type="submission" date="2014-12" db="EMBL/GenBank/DDBJ databases">
        <title>Insight into the proteome of Arion vulgaris.</title>
        <authorList>
            <person name="Aradska J."/>
            <person name="Bulat T."/>
            <person name="Smidak R."/>
            <person name="Sarate P."/>
            <person name="Gangsoo J."/>
            <person name="Sialana F."/>
            <person name="Bilban M."/>
            <person name="Lubec G."/>
        </authorList>
    </citation>
    <scope>NUCLEOTIDE SEQUENCE</scope>
    <source>
        <tissue evidence="1">Skin</tissue>
    </source>
</reference>
<evidence type="ECO:0000313" key="1">
    <source>
        <dbReference type="EMBL" id="CEK57877.1"/>
    </source>
</evidence>
<name>A0A0B6YNX0_9EUPU</name>
<proteinExistence type="predicted"/>
<dbReference type="AlphaFoldDB" id="A0A0B6YNX0"/>